<feature type="transmembrane region" description="Helical" evidence="2">
    <location>
        <begin position="97"/>
        <end position="116"/>
    </location>
</feature>
<gene>
    <name evidence="3" type="ORF">SAMN04488564_102239</name>
</gene>
<protein>
    <submittedName>
        <fullName evidence="3">Uncharacterized spore protein YtfJ</fullName>
    </submittedName>
</protein>
<dbReference type="EMBL" id="FOYL01000002">
    <property type="protein sequence ID" value="SFR03057.1"/>
    <property type="molecule type" value="Genomic_DNA"/>
</dbReference>
<name>A0A1I6DCF0_9PSEU</name>
<reference evidence="4" key="1">
    <citation type="submission" date="2016-10" db="EMBL/GenBank/DDBJ databases">
        <authorList>
            <person name="Varghese N."/>
            <person name="Submissions S."/>
        </authorList>
    </citation>
    <scope>NUCLEOTIDE SEQUENCE [LARGE SCALE GENOMIC DNA]</scope>
    <source>
        <strain evidence="4">DSM 44232</strain>
    </source>
</reference>
<dbReference type="RefSeq" id="WP_245821731.1">
    <property type="nucleotide sequence ID" value="NZ_FOYL01000002.1"/>
</dbReference>
<accession>A0A1I6DCF0</accession>
<dbReference type="Pfam" id="PF09579">
    <property type="entry name" value="Spore_YtfJ"/>
    <property type="match status" value="1"/>
</dbReference>
<dbReference type="InterPro" id="IPR014229">
    <property type="entry name" value="Spore_YtfJ"/>
</dbReference>
<sequence length="120" mass="12462">MRKTDEPGVMMKIEELIASVKNSVEAKRVYAEPYERNGVTVIAAASVSGGTGGGSGRDEKGQEGEGGGFGISAKPTGAYVINGDDVRWVPAVDVNRLIATLGAVAVAAIFVAARLLKSRR</sequence>
<keyword evidence="2" id="KW-0472">Membrane</keyword>
<organism evidence="3 4">
    <name type="scientific">Lentzea waywayandensis</name>
    <dbReference type="NCBI Taxonomy" id="84724"/>
    <lineage>
        <taxon>Bacteria</taxon>
        <taxon>Bacillati</taxon>
        <taxon>Actinomycetota</taxon>
        <taxon>Actinomycetes</taxon>
        <taxon>Pseudonocardiales</taxon>
        <taxon>Pseudonocardiaceae</taxon>
        <taxon>Lentzea</taxon>
    </lineage>
</organism>
<evidence type="ECO:0000256" key="1">
    <source>
        <dbReference type="SAM" id="MobiDB-lite"/>
    </source>
</evidence>
<keyword evidence="2" id="KW-1133">Transmembrane helix</keyword>
<dbReference type="AlphaFoldDB" id="A0A1I6DCF0"/>
<feature type="region of interest" description="Disordered" evidence="1">
    <location>
        <begin position="47"/>
        <end position="74"/>
    </location>
</feature>
<evidence type="ECO:0000256" key="2">
    <source>
        <dbReference type="SAM" id="Phobius"/>
    </source>
</evidence>
<keyword evidence="4" id="KW-1185">Reference proteome</keyword>
<keyword evidence="2" id="KW-0812">Transmembrane</keyword>
<dbReference type="STRING" id="84724.SAMN04488564_102239"/>
<proteinExistence type="predicted"/>
<evidence type="ECO:0000313" key="4">
    <source>
        <dbReference type="Proteomes" id="UP000198583"/>
    </source>
</evidence>
<evidence type="ECO:0000313" key="3">
    <source>
        <dbReference type="EMBL" id="SFR03057.1"/>
    </source>
</evidence>
<dbReference type="Proteomes" id="UP000198583">
    <property type="component" value="Unassembled WGS sequence"/>
</dbReference>